<comment type="caution">
    <text evidence="2">The sequence shown here is derived from an EMBL/GenBank/DDBJ whole genome shotgun (WGS) entry which is preliminary data.</text>
</comment>
<feature type="signal peptide" evidence="1">
    <location>
        <begin position="1"/>
        <end position="19"/>
    </location>
</feature>
<sequence>MRTLLIAACLVAGTLPALAGPTCSPSDSRAQILASASIGAIHPAWHGRKVGYGWSLQVKREDHDDAGMTYYVGDLYDTAGKLATRNVYALDSEWDCGP</sequence>
<evidence type="ECO:0000256" key="1">
    <source>
        <dbReference type="SAM" id="SignalP"/>
    </source>
</evidence>
<evidence type="ECO:0000313" key="2">
    <source>
        <dbReference type="EMBL" id="MBD3845665.1"/>
    </source>
</evidence>
<gene>
    <name evidence="2" type="ORF">IED13_08145</name>
</gene>
<proteinExistence type="predicted"/>
<dbReference type="Proteomes" id="UP000619295">
    <property type="component" value="Unassembled WGS sequence"/>
</dbReference>
<reference evidence="2" key="1">
    <citation type="submission" date="2020-09" db="EMBL/GenBank/DDBJ databases">
        <title>Bosea spartocytisi sp. nov. a root nodule endophyte of Spartocytisus supranubius in the high mountain ecosystem fo the Teide National Park (Canary Islands, Spain).</title>
        <authorList>
            <person name="Pulido-Suarez L."/>
            <person name="Peix A."/>
            <person name="Igual J.M."/>
            <person name="Socas-Perez N."/>
            <person name="Velazquez E."/>
            <person name="Flores-Felix J.D."/>
            <person name="Leon-Barrios M."/>
        </authorList>
    </citation>
    <scope>NUCLEOTIDE SEQUENCE</scope>
    <source>
        <strain evidence="2">SSUT16</strain>
    </source>
</reference>
<dbReference type="AlphaFoldDB" id="A0A927HXQ2"/>
<organism evidence="2 3">
    <name type="scientific">Bosea spartocytisi</name>
    <dbReference type="NCBI Taxonomy" id="2773451"/>
    <lineage>
        <taxon>Bacteria</taxon>
        <taxon>Pseudomonadati</taxon>
        <taxon>Pseudomonadota</taxon>
        <taxon>Alphaproteobacteria</taxon>
        <taxon>Hyphomicrobiales</taxon>
        <taxon>Boseaceae</taxon>
        <taxon>Bosea</taxon>
    </lineage>
</organism>
<feature type="chain" id="PRO_5036858143" evidence="1">
    <location>
        <begin position="20"/>
        <end position="98"/>
    </location>
</feature>
<keyword evidence="3" id="KW-1185">Reference proteome</keyword>
<dbReference type="EMBL" id="JACXWY010000004">
    <property type="protein sequence ID" value="MBD3845665.1"/>
    <property type="molecule type" value="Genomic_DNA"/>
</dbReference>
<dbReference type="RefSeq" id="WP_191123882.1">
    <property type="nucleotide sequence ID" value="NZ_JACXWY010000004.1"/>
</dbReference>
<protein>
    <submittedName>
        <fullName evidence="2">Uncharacterized protein</fullName>
    </submittedName>
</protein>
<evidence type="ECO:0000313" key="3">
    <source>
        <dbReference type="Proteomes" id="UP000619295"/>
    </source>
</evidence>
<accession>A0A927HXQ2</accession>
<name>A0A927HXQ2_9HYPH</name>
<keyword evidence="1" id="KW-0732">Signal</keyword>